<dbReference type="PANTHER" id="PTHR31840:SF1">
    <property type="entry name" value="COILED-COIL DOMAIN-CONTAINING PROTEIN 97"/>
    <property type="match status" value="1"/>
</dbReference>
<evidence type="ECO:0000313" key="3">
    <source>
        <dbReference type="EMBL" id="KAJ9666271.1"/>
    </source>
</evidence>
<gene>
    <name evidence="3" type="ORF">H2201_003705</name>
</gene>
<keyword evidence="4" id="KW-1185">Reference proteome</keyword>
<evidence type="ECO:0000256" key="1">
    <source>
        <dbReference type="SAM" id="MobiDB-lite"/>
    </source>
</evidence>
<feature type="region of interest" description="Disordered" evidence="1">
    <location>
        <begin position="163"/>
        <end position="209"/>
    </location>
</feature>
<feature type="domain" description="CCD97-like C-terminal" evidence="2">
    <location>
        <begin position="128"/>
        <end position="188"/>
    </location>
</feature>
<dbReference type="PANTHER" id="PTHR31840">
    <property type="entry name" value="COILED-COIL DOMAIN-CONTAINING PROTEIN 97"/>
    <property type="match status" value="1"/>
</dbReference>
<organism evidence="3 4">
    <name type="scientific">Coniosporium apollinis</name>
    <dbReference type="NCBI Taxonomy" id="61459"/>
    <lineage>
        <taxon>Eukaryota</taxon>
        <taxon>Fungi</taxon>
        <taxon>Dikarya</taxon>
        <taxon>Ascomycota</taxon>
        <taxon>Pezizomycotina</taxon>
        <taxon>Dothideomycetes</taxon>
        <taxon>Dothideomycetes incertae sedis</taxon>
        <taxon>Coniosporium</taxon>
    </lineage>
</organism>
<dbReference type="InterPro" id="IPR040233">
    <property type="entry name" value="CCD97-like_C"/>
</dbReference>
<comment type="caution">
    <text evidence="3">The sequence shown here is derived from an EMBL/GenBank/DDBJ whole genome shotgun (WGS) entry which is preliminary data.</text>
</comment>
<reference evidence="3" key="1">
    <citation type="submission" date="2022-10" db="EMBL/GenBank/DDBJ databases">
        <title>Culturing micro-colonial fungi from biological soil crusts in the Mojave desert and describing Neophaeococcomyces mojavensis, and introducing the new genera and species Taxawa tesnikishii.</title>
        <authorList>
            <person name="Kurbessoian T."/>
            <person name="Stajich J.E."/>
        </authorList>
    </citation>
    <scope>NUCLEOTIDE SEQUENCE</scope>
    <source>
        <strain evidence="3">TK_1</strain>
    </source>
</reference>
<sequence>MPYFPVQTTPTADPTSSPSGSTPDLQTADAARAHRIRIKNRRKRYLDTHPSYFSPALELADPLLYDRLVRRFQTPAEREAEGRKKGYSGVLEADLLRSEAKIEALARPDPDAMTSYRRGPNGEILAEEKEDVPLTKEEGWERWKWEMEQRFLGGRDEDFEYRAVDESEEWDDKREEEREKEEEYFGEEEPGWMLEDGRKVTGETGVQDF</sequence>
<protein>
    <recommendedName>
        <fullName evidence="2">CCD97-like C-terminal domain-containing protein</fullName>
    </recommendedName>
</protein>
<accession>A0ABQ9NV61</accession>
<feature type="domain" description="CCD97-like C-terminal" evidence="2">
    <location>
        <begin position="40"/>
        <end position="115"/>
    </location>
</feature>
<proteinExistence type="predicted"/>
<name>A0ABQ9NV61_9PEZI</name>
<dbReference type="InterPro" id="IPR018613">
    <property type="entry name" value="Ccdc97-like"/>
</dbReference>
<dbReference type="Pfam" id="PF09747">
    <property type="entry name" value="CCD97-like_C"/>
    <property type="match status" value="2"/>
</dbReference>
<dbReference type="Proteomes" id="UP001172684">
    <property type="component" value="Unassembled WGS sequence"/>
</dbReference>
<feature type="region of interest" description="Disordered" evidence="1">
    <location>
        <begin position="1"/>
        <end position="32"/>
    </location>
</feature>
<dbReference type="EMBL" id="JAPDRL010000021">
    <property type="protein sequence ID" value="KAJ9666271.1"/>
    <property type="molecule type" value="Genomic_DNA"/>
</dbReference>
<evidence type="ECO:0000259" key="2">
    <source>
        <dbReference type="Pfam" id="PF09747"/>
    </source>
</evidence>
<feature type="compositionally biased region" description="Low complexity" evidence="1">
    <location>
        <begin position="8"/>
        <end position="23"/>
    </location>
</feature>
<evidence type="ECO:0000313" key="4">
    <source>
        <dbReference type="Proteomes" id="UP001172684"/>
    </source>
</evidence>
<feature type="compositionally biased region" description="Basic and acidic residues" evidence="1">
    <location>
        <begin position="163"/>
        <end position="183"/>
    </location>
</feature>